<accession>A0AAN8VUI5</accession>
<dbReference type="GO" id="GO:0005634">
    <property type="term" value="C:nucleus"/>
    <property type="evidence" value="ECO:0007669"/>
    <property type="project" value="TreeGrafter"/>
</dbReference>
<evidence type="ECO:0000259" key="2">
    <source>
        <dbReference type="Pfam" id="PF23293"/>
    </source>
</evidence>
<feature type="domain" description="ULTRAPETALA1/2 SAND" evidence="1">
    <location>
        <begin position="45"/>
        <end position="88"/>
    </location>
</feature>
<dbReference type="Pfam" id="PF23292">
    <property type="entry name" value="SAND_ULT1"/>
    <property type="match status" value="1"/>
</dbReference>
<dbReference type="InterPro" id="IPR057012">
    <property type="entry name" value="ULT1/2_Znf"/>
</dbReference>
<dbReference type="GO" id="GO:0005829">
    <property type="term" value="C:cytosol"/>
    <property type="evidence" value="ECO:0007669"/>
    <property type="project" value="TreeGrafter"/>
</dbReference>
<dbReference type="AlphaFoldDB" id="A0AAN8VUI5"/>
<dbReference type="InterPro" id="IPR020533">
    <property type="entry name" value="Developmental_reg_ULTRAPETALA"/>
</dbReference>
<comment type="caution">
    <text evidence="3">The sequence shown here is derived from an EMBL/GenBank/DDBJ whole genome shotgun (WGS) entry which is preliminary data.</text>
</comment>
<dbReference type="Pfam" id="PF23293">
    <property type="entry name" value="zf_ULT1"/>
    <property type="match status" value="1"/>
</dbReference>
<feature type="domain" description="ULTRAPETALA1/2 zinc finger" evidence="2">
    <location>
        <begin position="106"/>
        <end position="203"/>
    </location>
</feature>
<dbReference type="EMBL" id="JBAMMX010000008">
    <property type="protein sequence ID" value="KAK6934318.1"/>
    <property type="molecule type" value="Genomic_DNA"/>
</dbReference>
<dbReference type="InterPro" id="IPR057011">
    <property type="entry name" value="ULT1/2_SAND"/>
</dbReference>
<dbReference type="PANTHER" id="PTHR34053:SF1">
    <property type="entry name" value="PROTEIN ULTRAPETALA 1"/>
    <property type="match status" value="1"/>
</dbReference>
<evidence type="ECO:0000313" key="4">
    <source>
        <dbReference type="Proteomes" id="UP001370490"/>
    </source>
</evidence>
<gene>
    <name evidence="3" type="ORF">RJ641_034473</name>
</gene>
<proteinExistence type="predicted"/>
<organism evidence="3 4">
    <name type="scientific">Dillenia turbinata</name>
    <dbReference type="NCBI Taxonomy" id="194707"/>
    <lineage>
        <taxon>Eukaryota</taxon>
        <taxon>Viridiplantae</taxon>
        <taxon>Streptophyta</taxon>
        <taxon>Embryophyta</taxon>
        <taxon>Tracheophyta</taxon>
        <taxon>Spermatophyta</taxon>
        <taxon>Magnoliopsida</taxon>
        <taxon>eudicotyledons</taxon>
        <taxon>Gunneridae</taxon>
        <taxon>Pentapetalae</taxon>
        <taxon>Dilleniales</taxon>
        <taxon>Dilleniaceae</taxon>
        <taxon>Dillenia</taxon>
    </lineage>
</organism>
<dbReference type="Proteomes" id="UP001370490">
    <property type="component" value="Unassembled WGS sequence"/>
</dbReference>
<evidence type="ECO:0000259" key="1">
    <source>
        <dbReference type="Pfam" id="PF23292"/>
    </source>
</evidence>
<reference evidence="3 4" key="1">
    <citation type="submission" date="2023-12" db="EMBL/GenBank/DDBJ databases">
        <title>A high-quality genome assembly for Dillenia turbinata (Dilleniales).</title>
        <authorList>
            <person name="Chanderbali A."/>
        </authorList>
    </citation>
    <scope>NUCLEOTIDE SEQUENCE [LARGE SCALE GENOMIC DNA]</scope>
    <source>
        <strain evidence="3">LSX21</strain>
        <tissue evidence="3">Leaf</tissue>
    </source>
</reference>
<keyword evidence="4" id="KW-1185">Reference proteome</keyword>
<name>A0AAN8VUI5_9MAGN</name>
<evidence type="ECO:0000313" key="3">
    <source>
        <dbReference type="EMBL" id="KAK6934318.1"/>
    </source>
</evidence>
<sequence length="208" mass="23854">MENVNGDVGDTPFFTDKELADIYDLQRRGDHIEVTCGCRSSGFGNLSPAAFIKHTPKRGQSNWLHSIWVTTMDGNKVPLKETVLLKYYKPNESESSCKRKLPSLVHRDEFIKCSKCNKERRFERRSKIQCRIYHDASNNKMWKCTDSVDGSLTCETEEERFSRKALCGCPRAISCQGCRRCICLGCDMCHFEDCSCRACLDFFQNVGF</sequence>
<protein>
    <submittedName>
        <fullName evidence="3">Uncharacterized protein</fullName>
    </submittedName>
</protein>
<dbReference type="PANTHER" id="PTHR34053">
    <property type="entry name" value="PROTEIN ULTRAPETALA 1"/>
    <property type="match status" value="1"/>
</dbReference>